<comment type="caution">
    <text evidence="2">The sequence shown here is derived from an EMBL/GenBank/DDBJ whole genome shotgun (WGS) entry which is preliminary data.</text>
</comment>
<evidence type="ECO:0000313" key="2">
    <source>
        <dbReference type="EMBL" id="KAJ5095579.1"/>
    </source>
</evidence>
<sequence>MTISILLLGASGYIGGSTLATLLERHPTWNVTALARNEDQASKIQAAFPSTKLSTVLGSLDTPDILATEAAKASITLQLANGDHDAGTNALLSAVRSAATLESCKYYIHLSGAATVLDFSLAPGLAPGRSWNDTSDLPAILSLPSTQIHAATEQRIVATGTEHAANGLRTAIVSPPAVVGVGSGPLKKGANYHINMTMQRKRAFVVEQGQNVWEMVHVKDTAGAIVALVEAAYGELQDRAYNPAAATAAPSRADWNDQGYYFLTSGWVSPDKVSYVRAIVSRLREKRIPLEDGLDHLTADEVTALHPFGQIIFGSSLRIHGERIRERLGWESAFTKWEGALEEEVNAEIARVARGEKLGVGFGHD</sequence>
<dbReference type="Gene3D" id="3.40.50.720">
    <property type="entry name" value="NAD(P)-binding Rossmann-like Domain"/>
    <property type="match status" value="1"/>
</dbReference>
<dbReference type="AlphaFoldDB" id="A0A9W9K749"/>
<dbReference type="InterPro" id="IPR001509">
    <property type="entry name" value="Epimerase_deHydtase"/>
</dbReference>
<gene>
    <name evidence="2" type="ORF">NUU61_004935</name>
</gene>
<evidence type="ECO:0000313" key="3">
    <source>
        <dbReference type="Proteomes" id="UP001141434"/>
    </source>
</evidence>
<proteinExistence type="predicted"/>
<name>A0A9W9K749_9EURO</name>
<dbReference type="EMBL" id="JAPMSZ010000007">
    <property type="protein sequence ID" value="KAJ5095579.1"/>
    <property type="molecule type" value="Genomic_DNA"/>
</dbReference>
<dbReference type="OrthoDB" id="10262413at2759"/>
<dbReference type="InterPro" id="IPR036291">
    <property type="entry name" value="NAD(P)-bd_dom_sf"/>
</dbReference>
<dbReference type="InterPro" id="IPR051783">
    <property type="entry name" value="NAD(P)-dependent_oxidoreduct"/>
</dbReference>
<dbReference type="Proteomes" id="UP001141434">
    <property type="component" value="Unassembled WGS sequence"/>
</dbReference>
<feature type="domain" description="NAD-dependent epimerase/dehydratase" evidence="1">
    <location>
        <begin position="5"/>
        <end position="242"/>
    </location>
</feature>
<dbReference type="PANTHER" id="PTHR48079:SF6">
    <property type="entry name" value="NAD(P)-BINDING DOMAIN-CONTAINING PROTEIN-RELATED"/>
    <property type="match status" value="1"/>
</dbReference>
<dbReference type="Pfam" id="PF01370">
    <property type="entry name" value="Epimerase"/>
    <property type="match status" value="1"/>
</dbReference>
<dbReference type="PANTHER" id="PTHR48079">
    <property type="entry name" value="PROTEIN YEEZ"/>
    <property type="match status" value="1"/>
</dbReference>
<dbReference type="RefSeq" id="XP_056511130.1">
    <property type="nucleotide sequence ID" value="XM_056655517.1"/>
</dbReference>
<protein>
    <submittedName>
        <fullName evidence="2">NAD(P)-binding protein</fullName>
    </submittedName>
</protein>
<dbReference type="SUPFAM" id="SSF51735">
    <property type="entry name" value="NAD(P)-binding Rossmann-fold domains"/>
    <property type="match status" value="1"/>
</dbReference>
<reference evidence="2" key="1">
    <citation type="submission" date="2022-11" db="EMBL/GenBank/DDBJ databases">
        <authorList>
            <person name="Petersen C."/>
        </authorList>
    </citation>
    <scope>NUCLEOTIDE SEQUENCE</scope>
    <source>
        <strain evidence="2">IBT 34128</strain>
    </source>
</reference>
<dbReference type="GO" id="GO:0005737">
    <property type="term" value="C:cytoplasm"/>
    <property type="evidence" value="ECO:0007669"/>
    <property type="project" value="TreeGrafter"/>
</dbReference>
<dbReference type="GO" id="GO:0004029">
    <property type="term" value="F:aldehyde dehydrogenase (NAD+) activity"/>
    <property type="evidence" value="ECO:0007669"/>
    <property type="project" value="TreeGrafter"/>
</dbReference>
<organism evidence="2 3">
    <name type="scientific">Penicillium alfredii</name>
    <dbReference type="NCBI Taxonomy" id="1506179"/>
    <lineage>
        <taxon>Eukaryota</taxon>
        <taxon>Fungi</taxon>
        <taxon>Dikarya</taxon>
        <taxon>Ascomycota</taxon>
        <taxon>Pezizomycotina</taxon>
        <taxon>Eurotiomycetes</taxon>
        <taxon>Eurotiomycetidae</taxon>
        <taxon>Eurotiales</taxon>
        <taxon>Aspergillaceae</taxon>
        <taxon>Penicillium</taxon>
    </lineage>
</organism>
<evidence type="ECO:0000259" key="1">
    <source>
        <dbReference type="Pfam" id="PF01370"/>
    </source>
</evidence>
<keyword evidence="3" id="KW-1185">Reference proteome</keyword>
<dbReference type="GeneID" id="81394685"/>
<accession>A0A9W9K749</accession>
<reference evidence="2" key="2">
    <citation type="journal article" date="2023" name="IMA Fungus">
        <title>Comparative genomic study of the Penicillium genus elucidates a diverse pangenome and 15 lateral gene transfer events.</title>
        <authorList>
            <person name="Petersen C."/>
            <person name="Sorensen T."/>
            <person name="Nielsen M.R."/>
            <person name="Sondergaard T.E."/>
            <person name="Sorensen J.L."/>
            <person name="Fitzpatrick D.A."/>
            <person name="Frisvad J.C."/>
            <person name="Nielsen K.L."/>
        </authorList>
    </citation>
    <scope>NUCLEOTIDE SEQUENCE</scope>
    <source>
        <strain evidence="2">IBT 34128</strain>
    </source>
</reference>